<evidence type="ECO:0000256" key="3">
    <source>
        <dbReference type="SAM" id="Phobius"/>
    </source>
</evidence>
<feature type="compositionally biased region" description="Polar residues" evidence="2">
    <location>
        <begin position="1343"/>
        <end position="1354"/>
    </location>
</feature>
<feature type="region of interest" description="Disordered" evidence="2">
    <location>
        <begin position="1568"/>
        <end position="1726"/>
    </location>
</feature>
<dbReference type="SUPFAM" id="SSF81296">
    <property type="entry name" value="E set domains"/>
    <property type="match status" value="1"/>
</dbReference>
<feature type="transmembrane region" description="Helical" evidence="3">
    <location>
        <begin position="24"/>
        <end position="45"/>
    </location>
</feature>
<feature type="compositionally biased region" description="Polar residues" evidence="2">
    <location>
        <begin position="765"/>
        <end position="779"/>
    </location>
</feature>
<dbReference type="InterPro" id="IPR036383">
    <property type="entry name" value="TSP1_rpt_sf"/>
</dbReference>
<feature type="compositionally biased region" description="Polar residues" evidence="2">
    <location>
        <begin position="834"/>
        <end position="851"/>
    </location>
</feature>
<sequence>MKLTNNYNATWILHMMRCLAGRLFRLRLVIVFLFVAALAILRIMWKLPYYDISHLNDFRTFRHHWCRMHEWRVDWEGMVKPCENRVAWTRREINSELRSDARRSFITKWEILPAGQFSRFFIQSVTKNGHIKSFGGDAWRVYIKQGPASIAPQVWDLDNGMYEVVFLAMEPGNYSAQITLDFTLCDGLRDPPVDWFIIGTVQGKYQPDGVLGFIGDDYILQPLGGQKTFSFFVPWSGALTPDAFVTPSCIVGLETEDSKNLAKSCGIKCNFVQNGFGRWVNREWLPYVTDIETATGKGNSVTQADTLWIYGDSVSQRFLNSLKSRGICQENFKKCISSYMWIYELTSEKEAKTKFEPNDFDETIILQHMSEILNSSDLKTQDSVFLFNLGVHYSVSLNFTTYRRLIDNVRLELFHKYAVSRMCKAGIPVLDLYSMTASYPNGTLDHVHYNEEAQRAAEDQLIAFKYLWVASSSETEILRLLEQRHYNMWAIVLLLANVICTKVQGRYMNKLNKEKNTSGEDKEFEKLEKRQQITGELEIDGQRFESLGCWRDAWARGLPTIEGEHYLLMDPNYKGRRHALYKCAKAALDKGRKIFGIENGGQCFASSVGDNEYRRYGASKDCRGDGKGGPWSIQVYRFLDTKKSVNGDYGPWSSWTECSKSCGGGVRRRMRKCSNPAPSNGGQDCRSLGPSLESQDCNVKVCKGDFGVGAPELHISKSSFQNGNQAGRHVRQYSGPSSQISPKEGGNAFLGEQEERRPHEHYMGQSPNQDQPSRFNLNGSPKKGEKYVPISREDFKKIASFQKSVAISSQNPENFKGKFSNESPSMPRKGVSFEINTPKQPLRISSNSDAQRNMKDFYESSKPFDADNSNKEKFSSATAPSRVNNPSINHVGPAADDFLIPKIKTPLTNEHYDGKEQNRPALMDNNKMTAAESSRNSKGFSLVGQSLETVKTDVSSNNSVRPHEQHYFDHLHDSARDSGELENKPSGHHIMTELKSSQDTETHHTQQQDTEREQRKPPTFKENFRNEKGKEMHQSPSASSKKRPTESNFGSKPSKDIDISPHQKLSDKEKQAFGQKEGATELTSSKLQGAYVEHGERAEGSVDDSHHVFKTGNAMPMAKEKPIVGIDTQKAEKNPKSQQDVGIAIQAKHPPQEQLSSKPSALSKGQAFQSNGGGERNEKQESDQEPSSYEGEPVPMVDLNKGATLGGMDYGPANGEESPSPGEDSAMQNHEGGIGEDYGPENEELPIPDASQQSRPVFDNEAIQGISDLSQREDAQVIQQSNSESQVSPDGGMGLGYQDSSMPQAYTGETSKGQVQEEVEKNGDEATTNQQHYSLENKEQSQEKSGTSLTSNHYNTEPAEDCLCPKKECSAKADVAFLVDGSGNIPQPYYARVLEFIKIFSRGFDKRNTHIGLMAFGDDVKTALDLKGLSDFRQFDDAVNIAPYIGGKAYTGSALLQMKTNLFAISGRQDAPRALVLLSSGSSADDVVAPAEELRDTGVKITAIGLGKQANVRELINIASEPKSEHVFTAFLDTLPNAMDDIVQEVCRDVMGIVRDRQVPCTCETYNGQVGPSSDHIKDTSESGTVPTDLNHHHEQYLRYSQKHRQLDTERRPLSQEEPFTEGFQSTGSPGGAHQQAGQTGSNSERQTEIISSGLHPSKMDSRNEQQYQNKVVSSGELSQDEEALHSETQPSSLPENKHEVADEGSKDVTTNSDESRRFESDEQMESVIDSRYNETLEHLHGGEDHRFATGIKENYQSQDEGDASIAQSLNQSQTLHRAPGPLGDSFKSTALSNERVQGSGPHILPGTEAPSNVKISSKPFERPNYPKRYSKEKYELSPEYKVPSKIMAVGKAAENFKTEEQEKNSHECGKVHLGVVLDSSSSSEGRGTQQAVKMMDLVKQVSHLFPVSPQGNSVGMVVYGGSPQPSVVHFDKFLDQKSMDQAIDNASIPNLEIRIGKALTVAQKQLFSQPPTSKHKVLLLVTDGFSSDDVSRPAIELKRRGIEVFCLGIGSNVNQTQLDIIASEPKSSHVFLAPFNDADAFMGKIQKEICQSAKRAARLQTQRKCHSDLGFVIDGARSIEVLGKGNFKKMLDFVKNVSLGFHISPEGTRVGAVTFGTEPTLSIPFDKYFVPRDLALAIENIKYPGTITMTGKALALASKKLFDKASRINVPKVLVVLTRGTSRDNVQASAQALHRAGVTVISVGLGPVYNTNELSDIASIPAAYHVIKTKFNELQDKSTFLADKGFFFLQGSRDSPCLPGRIPDSLTKLYELYNDVQTFVMFIGYPRSSHSLVGAILDAHPEIIIPHEYHIIQHWNSFQEEAIKKSGLLKYLLFYNLHSLSTWQATFGNRAEKPVFIDDGIYSYNVPGSWQGTFNDKLRVIGDKKGGGTTMELTEKPEKFAALKELNESLGISLRFLHVVRNPYDVISTWLLRLFNLRRKASDGLPKINKPATLDGFIKSFFELVETNEKIRQTYGDDTVLDILSHELISKPKETMMAVCKFLDVTCKSDYLQQAESILYGKPSITRTSVAWTEEQKQRVQDEMRKYPLFQSFRFEGEY</sequence>
<dbReference type="InterPro" id="IPR002035">
    <property type="entry name" value="VWF_A"/>
</dbReference>
<evidence type="ECO:0000313" key="5">
    <source>
        <dbReference type="EMBL" id="CAH3031626.1"/>
    </source>
</evidence>
<dbReference type="PANTHER" id="PTHR24020">
    <property type="entry name" value="COLLAGEN ALPHA"/>
    <property type="match status" value="1"/>
</dbReference>
<feature type="compositionally biased region" description="Basic and acidic residues" evidence="2">
    <location>
        <begin position="1605"/>
        <end position="1615"/>
    </location>
</feature>
<dbReference type="Gene3D" id="3.40.50.410">
    <property type="entry name" value="von Willebrand factor, type A domain"/>
    <property type="match status" value="3"/>
</dbReference>
<feature type="compositionally biased region" description="Basic and acidic residues" evidence="2">
    <location>
        <begin position="1093"/>
        <end position="1107"/>
    </location>
</feature>
<feature type="compositionally biased region" description="Basic and acidic residues" evidence="2">
    <location>
        <begin position="852"/>
        <end position="874"/>
    </location>
</feature>
<dbReference type="SUPFAM" id="SSF82895">
    <property type="entry name" value="TSP-1 type 1 repeat"/>
    <property type="match status" value="1"/>
</dbReference>
<dbReference type="PROSITE" id="PS50234">
    <property type="entry name" value="VWFA"/>
    <property type="match status" value="3"/>
</dbReference>
<feature type="compositionally biased region" description="Polar residues" evidence="2">
    <location>
        <begin position="1636"/>
        <end position="1651"/>
    </location>
</feature>
<feature type="domain" description="VWFA" evidence="4">
    <location>
        <begin position="1374"/>
        <end position="1546"/>
    </location>
</feature>
<dbReference type="Proteomes" id="UP001159428">
    <property type="component" value="Unassembled WGS sequence"/>
</dbReference>
<feature type="compositionally biased region" description="Basic and acidic residues" evidence="2">
    <location>
        <begin position="753"/>
        <end position="762"/>
    </location>
</feature>
<name>A0AAU9VLR4_9CNID</name>
<gene>
    <name evidence="5" type="ORF">PMEA_00000370</name>
</gene>
<dbReference type="InterPro" id="IPR000884">
    <property type="entry name" value="TSP1_rpt"/>
</dbReference>
<proteinExistence type="predicted"/>
<dbReference type="EMBL" id="CALNXJ010000001">
    <property type="protein sequence ID" value="CAH3031626.1"/>
    <property type="molecule type" value="Genomic_DNA"/>
</dbReference>
<feature type="compositionally biased region" description="Polar residues" evidence="2">
    <location>
        <begin position="1325"/>
        <end position="1334"/>
    </location>
</feature>
<keyword evidence="6" id="KW-1185">Reference proteome</keyword>
<feature type="compositionally biased region" description="Basic and acidic residues" evidence="2">
    <location>
        <begin position="1053"/>
        <end position="1071"/>
    </location>
</feature>
<dbReference type="InterPro" id="IPR013783">
    <property type="entry name" value="Ig-like_fold"/>
</dbReference>
<dbReference type="InterPro" id="IPR050525">
    <property type="entry name" value="ECM_Assembly_Org"/>
</dbReference>
<feature type="region of interest" description="Disordered" evidence="2">
    <location>
        <begin position="1795"/>
        <end position="1827"/>
    </location>
</feature>
<keyword evidence="1" id="KW-1015">Disulfide bond</keyword>
<feature type="compositionally biased region" description="Polar residues" evidence="2">
    <location>
        <begin position="875"/>
        <end position="886"/>
    </location>
</feature>
<feature type="region of interest" description="Disordered" evidence="2">
    <location>
        <begin position="811"/>
        <end position="886"/>
    </location>
</feature>
<dbReference type="InterPro" id="IPR036465">
    <property type="entry name" value="vWFA_dom_sf"/>
</dbReference>
<keyword evidence="3" id="KW-1133">Transmembrane helix</keyword>
<dbReference type="Pfam" id="PF13469">
    <property type="entry name" value="Sulfotransfer_3"/>
    <property type="match status" value="1"/>
</dbReference>
<dbReference type="InterPro" id="IPR014756">
    <property type="entry name" value="Ig_E-set"/>
</dbReference>
<dbReference type="SMART" id="SM00209">
    <property type="entry name" value="TSP1"/>
    <property type="match status" value="1"/>
</dbReference>
<keyword evidence="3" id="KW-0472">Membrane</keyword>
<feature type="compositionally biased region" description="Polar residues" evidence="2">
    <location>
        <begin position="1277"/>
        <end position="1288"/>
    </location>
</feature>
<dbReference type="FunFam" id="2.20.100.10:FF:000001">
    <property type="entry name" value="semaphorin-5A isoform X1"/>
    <property type="match status" value="1"/>
</dbReference>
<dbReference type="Gene3D" id="2.60.40.10">
    <property type="entry name" value="Immunoglobulins"/>
    <property type="match status" value="1"/>
</dbReference>
<feature type="region of interest" description="Disordered" evidence="2">
    <location>
        <begin position="993"/>
        <end position="1354"/>
    </location>
</feature>
<feature type="domain" description="VWFA" evidence="4">
    <location>
        <begin position="1873"/>
        <end position="2050"/>
    </location>
</feature>
<feature type="compositionally biased region" description="Basic and acidic residues" evidence="2">
    <location>
        <begin position="1696"/>
        <end position="1707"/>
    </location>
</feature>
<feature type="compositionally biased region" description="Polar residues" evidence="2">
    <location>
        <begin position="1665"/>
        <end position="1678"/>
    </location>
</feature>
<feature type="compositionally biased region" description="Basic and acidic residues" evidence="2">
    <location>
        <begin position="1022"/>
        <end position="1033"/>
    </location>
</feature>
<feature type="region of interest" description="Disordered" evidence="2">
    <location>
        <begin position="718"/>
        <end position="786"/>
    </location>
</feature>
<keyword evidence="3" id="KW-0812">Transmembrane</keyword>
<dbReference type="SUPFAM" id="SSF53300">
    <property type="entry name" value="vWA-like"/>
    <property type="match status" value="3"/>
</dbReference>
<feature type="domain" description="VWFA" evidence="4">
    <location>
        <begin position="2069"/>
        <end position="2246"/>
    </location>
</feature>
<evidence type="ECO:0000313" key="6">
    <source>
        <dbReference type="Proteomes" id="UP001159428"/>
    </source>
</evidence>
<organism evidence="5 6">
    <name type="scientific">Pocillopora meandrina</name>
    <dbReference type="NCBI Taxonomy" id="46732"/>
    <lineage>
        <taxon>Eukaryota</taxon>
        <taxon>Metazoa</taxon>
        <taxon>Cnidaria</taxon>
        <taxon>Anthozoa</taxon>
        <taxon>Hexacorallia</taxon>
        <taxon>Scleractinia</taxon>
        <taxon>Astrocoeniina</taxon>
        <taxon>Pocilloporidae</taxon>
        <taxon>Pocillopora</taxon>
    </lineage>
</organism>
<dbReference type="Pfam" id="PF00090">
    <property type="entry name" value="TSP_1"/>
    <property type="match status" value="1"/>
</dbReference>
<evidence type="ECO:0000256" key="1">
    <source>
        <dbReference type="ARBA" id="ARBA00023157"/>
    </source>
</evidence>
<dbReference type="SMART" id="SM00327">
    <property type="entry name" value="VWA"/>
    <property type="match status" value="3"/>
</dbReference>
<dbReference type="Gene3D" id="3.40.50.300">
    <property type="entry name" value="P-loop containing nucleotide triphosphate hydrolases"/>
    <property type="match status" value="1"/>
</dbReference>
<feature type="compositionally biased region" description="Polar residues" evidence="2">
    <location>
        <begin position="1298"/>
        <end position="1314"/>
    </location>
</feature>
<dbReference type="Gene3D" id="2.20.100.10">
    <property type="entry name" value="Thrombospondin type-1 (TSP1) repeat"/>
    <property type="match status" value="1"/>
</dbReference>
<dbReference type="PROSITE" id="PS50092">
    <property type="entry name" value="TSP1"/>
    <property type="match status" value="1"/>
</dbReference>
<evidence type="ECO:0000259" key="4">
    <source>
        <dbReference type="PROSITE" id="PS50234"/>
    </source>
</evidence>
<comment type="caution">
    <text evidence="5">The sequence shown here is derived from an EMBL/GenBank/DDBJ whole genome shotgun (WGS) entry which is preliminary data.</text>
</comment>
<dbReference type="SUPFAM" id="SSF52540">
    <property type="entry name" value="P-loop containing nucleoside triphosphate hydrolases"/>
    <property type="match status" value="1"/>
</dbReference>
<dbReference type="InterPro" id="IPR027417">
    <property type="entry name" value="P-loop_NTPase"/>
</dbReference>
<reference evidence="5 6" key="1">
    <citation type="submission" date="2022-05" db="EMBL/GenBank/DDBJ databases">
        <authorList>
            <consortium name="Genoscope - CEA"/>
            <person name="William W."/>
        </authorList>
    </citation>
    <scope>NUCLEOTIDE SEQUENCE [LARGE SCALE GENOMIC DNA]</scope>
</reference>
<evidence type="ECO:0000256" key="2">
    <source>
        <dbReference type="SAM" id="MobiDB-lite"/>
    </source>
</evidence>
<dbReference type="PANTHER" id="PTHR24020:SF20">
    <property type="entry name" value="PH DOMAIN-CONTAINING PROTEIN"/>
    <property type="match status" value="1"/>
</dbReference>
<feature type="compositionally biased region" description="Basic and acidic residues" evidence="2">
    <location>
        <begin position="993"/>
        <end position="1016"/>
    </location>
</feature>
<dbReference type="Pfam" id="PF00092">
    <property type="entry name" value="VWA"/>
    <property type="match status" value="3"/>
</dbReference>
<accession>A0AAU9VLR4</accession>
<protein>
    <recommendedName>
        <fullName evidence="4">VWFA domain-containing protein</fullName>
    </recommendedName>
</protein>